<dbReference type="InterPro" id="IPR000648">
    <property type="entry name" value="Oxysterol-bd"/>
</dbReference>
<dbReference type="Pfam" id="PF01237">
    <property type="entry name" value="Oxysterol_BP"/>
    <property type="match status" value="1"/>
</dbReference>
<evidence type="ECO:0000256" key="3">
    <source>
        <dbReference type="ARBA" id="ARBA00010992"/>
    </source>
</evidence>
<keyword evidence="6 14" id="KW-1133">Transmembrane helix</keyword>
<accession>A0A9Q5HTG6</accession>
<feature type="transmembrane region" description="Helical" evidence="14">
    <location>
        <begin position="92"/>
        <end position="111"/>
    </location>
</feature>
<feature type="region of interest" description="Disordered" evidence="13">
    <location>
        <begin position="1565"/>
        <end position="1624"/>
    </location>
</feature>
<feature type="transmembrane region" description="Helical" evidence="14">
    <location>
        <begin position="117"/>
        <end position="137"/>
    </location>
</feature>
<keyword evidence="11" id="KW-0040">ANK repeat</keyword>
<feature type="transmembrane region" description="Helical" evidence="14">
    <location>
        <begin position="920"/>
        <end position="942"/>
    </location>
</feature>
<dbReference type="Pfam" id="PF00083">
    <property type="entry name" value="Sugar_tr"/>
    <property type="match status" value="2"/>
</dbReference>
<feature type="region of interest" description="Disordered" evidence="13">
    <location>
        <begin position="1721"/>
        <end position="1748"/>
    </location>
</feature>
<dbReference type="InterPro" id="IPR037239">
    <property type="entry name" value="OSBP_sf"/>
</dbReference>
<feature type="transmembrane region" description="Helical" evidence="14">
    <location>
        <begin position="831"/>
        <end position="853"/>
    </location>
</feature>
<dbReference type="FunFam" id="2.40.160.120:FF:000017">
    <property type="entry name" value="Oxysterol-binding protein homolog C2F12.05c"/>
    <property type="match status" value="1"/>
</dbReference>
<dbReference type="PROSITE" id="PS50297">
    <property type="entry name" value="ANK_REP_REGION"/>
    <property type="match status" value="2"/>
</dbReference>
<evidence type="ECO:0000256" key="12">
    <source>
        <dbReference type="RuleBase" id="RU003844"/>
    </source>
</evidence>
<feature type="transmembrane region" description="Helical" evidence="14">
    <location>
        <begin position="1081"/>
        <end position="1100"/>
    </location>
</feature>
<evidence type="ECO:0000313" key="17">
    <source>
        <dbReference type="EMBL" id="OCB85675.1"/>
    </source>
</evidence>
<feature type="repeat" description="ANK" evidence="11">
    <location>
        <begin position="1254"/>
        <end position="1276"/>
    </location>
</feature>
<dbReference type="PANTHER" id="PTHR48022:SF73">
    <property type="entry name" value="METABOLITE TRANSPORT PROTEIN YDL199C-RELATED"/>
    <property type="match status" value="1"/>
</dbReference>
<sequence length="2301" mass="256168">MDGPPPAVPAKPGRLVGNALLYAISIFASLGVFLFGYDQGVMSGIITGPYFQAYFALTKFQLGSVVAILEIGALITSLAAGRVGDVIGRRLTLFWGAFVFTIGGAIQSFTIGVEMMIVGRLISGFGVGLLSTIVPIYQSEISPPNHRGALACMEFTGNIFGYAFSVWTDYACSFIDSDYSWRLPLFIQCIIGGILAGGSLLIPESPRWLIDTDRDDEGMRVLADLHGGDPNNPIALDEYQEIKDRVMAEVIDFISFYVVEYADGRMQRESGEARSYAVMWRKYKKRVLLAMSSQAFAQLNGINVISYYAPLVFEEAGWVGRDAILMAGINALIYLLSTVPTWFLVDRWGRRAILMSGGVVMAIALMMTGWWMYIDVPNTPRAVVFCVIIYNAFFGYSWGPIPWLYPPEIMPLAVRAKGVSLSTATNWAFNFLVGESTPVLQAAIRWRLYPLLGFFCTCSFILVYYLYPETKGVPLEEMDAVFGEEERIEQEEEMEEEELERLALLSGRRRTLSLPFNYNYGAIPKPATTTPSAPSAADETTDRDCSTSTAYCADIPTQHNRLISSLLSPSSTQIYLFILPSQASALSSALSIKQTTTFPHAGTAAHPEFSWPPRLTSPLTTLALVSEPHATGNIDDENETLDREQARRAAFALLYIRLCEFRRISRAFFCVSKPGTYSYLVVLQFGYDQGVMSGLITGPYFLNYFNKLQAFELGTMVAVLEIGAFFTSLLAGRVGDIIGRRMTLFSGAVVFALGGAVQTFSTGYNIMIVGRVTSGFGVGLLSTIVPIYQSEVSPPTHRGALACMEFTGNIFGYAISVWVDYFCSFIESNLSWRIPLFIQVVIGVFLAGGSLFIPESPRWLIDTGKDDEGMRVLADLHGGDLEGRVAKAEFREIKDKVMAERHSGASRSYKAMWKRYKRRVLLAMSSQAFAQLNGINVISYYAPRVFEEAGWIGRDAILMTGFNAIIYLLSTVPTWYLVDRWGRRAILLSGAVVCAVALAATGWWMWIDVPQTPKAVVACVIVFNAAFGYSWGPIPWLYPPEIMPLNVRAKGVSLSTATNWAFNYLVGEITPVLQEVIEWRLYPMHGGFCVASFFVVLFFYPETKGIPLEEMDAVFGEDSDGYAMMDLPEQVALVGHGEHEHDDDEATLAPRRKHSLEEGVSMNSSGPWKKYTAMKSHSAAEPLYQVKLLGALRTGDAASITQLLSEIARAKRHNLRDDFDVGAAALHLAIRSDTITLLLSNRSISPNAVYPRGSGTTPLHLAASIGRADVVNLLLEQDGIDDTLRDAHGRTCKDVARGKEVHKAIRDSRSLLTASYRSLLHSYIASPPSQGPPQALTELLHSPRARLVDLSYLDPSTGRSLLHEAALRKDLSLIDLSIKAGADVFVRDKRGKSVIENIHGSKDDKVRVFLRQFTNYDASLLDQGPTGSEQPHLKGYLSKYTNVARGYNTRWFVLKNGILSYYRHQDDEQVASRGSIAMKSAMLKYSPSFDKLRFEVHSSPGRGQQKWYIKGSHAVEVGRWTYVIAHSIELARREAARSQSPSGSDSESVSLRHLGADLRTSTSLRKESGDFASSSSIHDSLEENAATVSGSDVRVDDENEDEEDDRVEDSSSDAASQRSPPYDTEFALHGNTTAAQVELTCQLLESFVLPADAPRTLQEIRAALEDSTKVATRMVSEYVRMVAEREEWWREKVAREKARGALWEESLQTVVKEGAALEEELRSRARARRRSSRGSQEHSGRTSMDIGRSTIRLRGNAQSGIFFPPPFRLEQPPLPESVSGLPAISPPGAVEDESLKHPQPTIASPPAIVTEDMDDLVSTDEEDEFFDAIESNQLPNVIVPEALVKTPPMDLDTITFLDLEQYLGYSTPRQRLPIDQDTRPPTSLWSVLKHSIGKDLTKISFPVFFNEPTSMLQRMAEDMEFSECLDAAATESDRLKRVAFVAAFAMSNYSSTVGRIAKPFNPMLSETFEYVRLDKKYRYVSEQVSHHPPVSACWAESPLWHYFGEIDAKNKFMGKSFEIRPTGIAHAELIIPEEWGNSDYPKARAKGPFGKGKVVEHYSWKKVTTNVSGFIMGSPTIDHYGDMTVVNHRTGDTCTLTFKPRGWRGKDAYEIFGHVTDAGGDVAYEIAGRWNSQLVSRAVGTGYGVLHPDVAIQSPASPSSQEFILLWRNTEKPSAPFNLTPFAITLNDLPDALRPVLCPTDCRLRPDQRAFELGKYERANELKSKQEDFQRETRRAREEGRLPSHRPRWFEAKTEPETGERVWEPLRAPNGELAYWKEREVVWKEKRSWKDVERIFIEDEP</sequence>
<gene>
    <name evidence="17" type="ORF">A7U60_g7326</name>
</gene>
<feature type="transmembrane region" description="Helical" evidence="14">
    <location>
        <begin position="380"/>
        <end position="405"/>
    </location>
</feature>
<feature type="transmembrane region" description="Helical" evidence="14">
    <location>
        <begin position="19"/>
        <end position="37"/>
    </location>
</feature>
<comment type="similarity">
    <text evidence="2 12">Belongs to the OSBP family.</text>
</comment>
<dbReference type="SUPFAM" id="SSF48403">
    <property type="entry name" value="Ankyrin repeat"/>
    <property type="match status" value="1"/>
</dbReference>
<dbReference type="GO" id="GO:0016020">
    <property type="term" value="C:membrane"/>
    <property type="evidence" value="ECO:0007669"/>
    <property type="project" value="UniProtKB-SubCell"/>
</dbReference>
<dbReference type="Gene3D" id="1.20.1250.20">
    <property type="entry name" value="MFS general substrate transporter like domains"/>
    <property type="match status" value="3"/>
</dbReference>
<dbReference type="InterPro" id="IPR001849">
    <property type="entry name" value="PH_domain"/>
</dbReference>
<dbReference type="InterPro" id="IPR050360">
    <property type="entry name" value="MFS_Sugar_Transporters"/>
</dbReference>
<evidence type="ECO:0000256" key="8">
    <source>
        <dbReference type="ARBA" id="ARBA00023121"/>
    </source>
</evidence>
<dbReference type="InterPro" id="IPR005829">
    <property type="entry name" value="Sugar_transporter_CS"/>
</dbReference>
<dbReference type="Pfam" id="PF00169">
    <property type="entry name" value="PH"/>
    <property type="match status" value="1"/>
</dbReference>
<dbReference type="SUPFAM" id="SSF103473">
    <property type="entry name" value="MFS general substrate transporter"/>
    <property type="match status" value="2"/>
</dbReference>
<dbReference type="EMBL" id="LNZH02000208">
    <property type="protein sequence ID" value="OCB85675.1"/>
    <property type="molecule type" value="Genomic_DNA"/>
</dbReference>
<evidence type="ECO:0000259" key="16">
    <source>
        <dbReference type="PROSITE" id="PS50850"/>
    </source>
</evidence>
<dbReference type="InterPro" id="IPR036770">
    <property type="entry name" value="Ankyrin_rpt-contain_sf"/>
</dbReference>
<dbReference type="PANTHER" id="PTHR48022">
    <property type="entry name" value="PLASTIDIC GLUCOSE TRANSPORTER 4"/>
    <property type="match status" value="1"/>
</dbReference>
<dbReference type="Gene3D" id="1.25.40.20">
    <property type="entry name" value="Ankyrin repeat-containing domain"/>
    <property type="match status" value="2"/>
</dbReference>
<feature type="transmembrane region" description="Helical" evidence="14">
    <location>
        <begin position="179"/>
        <end position="202"/>
    </location>
</feature>
<feature type="transmembrane region" description="Helical" evidence="14">
    <location>
        <begin position="352"/>
        <end position="374"/>
    </location>
</feature>
<dbReference type="SUPFAM" id="SSF50729">
    <property type="entry name" value="PH domain-like"/>
    <property type="match status" value="1"/>
</dbReference>
<dbReference type="NCBIfam" id="TIGR00879">
    <property type="entry name" value="SP"/>
    <property type="match status" value="2"/>
</dbReference>
<keyword evidence="8" id="KW-0446">Lipid-binding</keyword>
<protein>
    <recommendedName>
        <fullName evidence="19">Oxysterol-binding protein</fullName>
    </recommendedName>
</protein>
<evidence type="ECO:0000259" key="15">
    <source>
        <dbReference type="PROSITE" id="PS50003"/>
    </source>
</evidence>
<evidence type="ECO:0000256" key="10">
    <source>
        <dbReference type="ARBA" id="ARBA00049119"/>
    </source>
</evidence>
<dbReference type="FunFam" id="1.20.1250.20:FF:000119">
    <property type="entry name" value="MFS monosaccharide transporter, putative"/>
    <property type="match status" value="2"/>
</dbReference>
<dbReference type="PROSITE" id="PS01013">
    <property type="entry name" value="OSBP"/>
    <property type="match status" value="1"/>
</dbReference>
<feature type="transmembrane region" description="Helical" evidence="14">
    <location>
        <begin position="957"/>
        <end position="978"/>
    </location>
</feature>
<keyword evidence="5 14" id="KW-0812">Transmembrane</keyword>
<dbReference type="PROSITE" id="PS50003">
    <property type="entry name" value="PH_DOMAIN"/>
    <property type="match status" value="1"/>
</dbReference>
<dbReference type="InterPro" id="IPR003663">
    <property type="entry name" value="Sugar/inositol_transpt"/>
</dbReference>
<feature type="transmembrane region" description="Helical" evidence="14">
    <location>
        <begin position="1013"/>
        <end position="1038"/>
    </location>
</feature>
<evidence type="ECO:0000256" key="5">
    <source>
        <dbReference type="ARBA" id="ARBA00022692"/>
    </source>
</evidence>
<dbReference type="PRINTS" id="PR00171">
    <property type="entry name" value="SUGRTRNSPORT"/>
</dbReference>
<feature type="compositionally biased region" description="Acidic residues" evidence="13">
    <location>
        <begin position="1595"/>
        <end position="1611"/>
    </location>
</feature>
<evidence type="ECO:0000256" key="14">
    <source>
        <dbReference type="SAM" id="Phobius"/>
    </source>
</evidence>
<comment type="caution">
    <text evidence="17">The sequence shown here is derived from an EMBL/GenBank/DDBJ whole genome shotgun (WGS) entry which is preliminary data.</text>
</comment>
<organism evidence="17 18">
    <name type="scientific">Sanghuangporus baumii</name>
    <name type="common">Phellinus baumii</name>
    <dbReference type="NCBI Taxonomy" id="108892"/>
    <lineage>
        <taxon>Eukaryota</taxon>
        <taxon>Fungi</taxon>
        <taxon>Dikarya</taxon>
        <taxon>Basidiomycota</taxon>
        <taxon>Agaricomycotina</taxon>
        <taxon>Agaricomycetes</taxon>
        <taxon>Hymenochaetales</taxon>
        <taxon>Hymenochaetaceae</taxon>
        <taxon>Sanghuangporus</taxon>
    </lineage>
</organism>
<dbReference type="GO" id="GO:0006869">
    <property type="term" value="P:lipid transport"/>
    <property type="evidence" value="ECO:0007669"/>
    <property type="project" value="UniProtKB-KW"/>
</dbReference>
<keyword evidence="4" id="KW-0813">Transport</keyword>
<dbReference type="SMART" id="SM00248">
    <property type="entry name" value="ANK"/>
    <property type="match status" value="3"/>
</dbReference>
<dbReference type="InterPro" id="IPR036259">
    <property type="entry name" value="MFS_trans_sf"/>
</dbReference>
<comment type="catalytic activity">
    <reaction evidence="10">
        <text>myo-inositol(out) + H(+)(out) = myo-inositol(in) + H(+)(in)</text>
        <dbReference type="Rhea" id="RHEA:60364"/>
        <dbReference type="ChEBI" id="CHEBI:15378"/>
        <dbReference type="ChEBI" id="CHEBI:17268"/>
    </reaction>
</comment>
<dbReference type="InterPro" id="IPR002110">
    <property type="entry name" value="Ankyrin_rpt"/>
</dbReference>
<feature type="repeat" description="ANK" evidence="11">
    <location>
        <begin position="1357"/>
        <end position="1389"/>
    </location>
</feature>
<feature type="transmembrane region" description="Helical" evidence="14">
    <location>
        <begin position="448"/>
        <end position="467"/>
    </location>
</feature>
<keyword evidence="18" id="KW-1185">Reference proteome</keyword>
<feature type="transmembrane region" description="Helical" evidence="14">
    <location>
        <begin position="800"/>
        <end position="819"/>
    </location>
</feature>
<feature type="transmembrane region" description="Helical" evidence="14">
    <location>
        <begin position="57"/>
        <end position="80"/>
    </location>
</feature>
<dbReference type="PROSITE" id="PS50850">
    <property type="entry name" value="MFS"/>
    <property type="match status" value="2"/>
</dbReference>
<dbReference type="PROSITE" id="PS00217">
    <property type="entry name" value="SUGAR_TRANSPORT_2"/>
    <property type="match status" value="1"/>
</dbReference>
<feature type="domain" description="Major facilitator superfamily (MFS) profile" evidence="16">
    <location>
        <begin position="24"/>
        <end position="471"/>
    </location>
</feature>
<evidence type="ECO:0000256" key="7">
    <source>
        <dbReference type="ARBA" id="ARBA00023055"/>
    </source>
</evidence>
<feature type="transmembrane region" description="Helical" evidence="14">
    <location>
        <begin position="713"/>
        <end position="731"/>
    </location>
</feature>
<keyword evidence="9 14" id="KW-0472">Membrane</keyword>
<keyword evidence="7" id="KW-0445">Lipid transport</keyword>
<feature type="transmembrane region" description="Helical" evidence="14">
    <location>
        <begin position="323"/>
        <end position="345"/>
    </location>
</feature>
<evidence type="ECO:0000256" key="6">
    <source>
        <dbReference type="ARBA" id="ARBA00022989"/>
    </source>
</evidence>
<dbReference type="InterPro" id="IPR005828">
    <property type="entry name" value="MFS_sugar_transport-like"/>
</dbReference>
<feature type="transmembrane region" description="Helical" evidence="14">
    <location>
        <begin position="287"/>
        <end position="311"/>
    </location>
</feature>
<feature type="transmembrane region" description="Helical" evidence="14">
    <location>
        <begin position="766"/>
        <end position="788"/>
    </location>
</feature>
<dbReference type="InterPro" id="IPR020846">
    <property type="entry name" value="MFS_dom"/>
</dbReference>
<feature type="region of interest" description="Disordered" evidence="13">
    <location>
        <begin position="2222"/>
        <end position="2242"/>
    </location>
</feature>
<dbReference type="OrthoDB" id="1854502at2759"/>
<proteinExistence type="inferred from homology"/>
<dbReference type="Gene3D" id="2.40.160.120">
    <property type="match status" value="1"/>
</dbReference>
<dbReference type="PROSITE" id="PS50088">
    <property type="entry name" value="ANK_REPEAT"/>
    <property type="match status" value="2"/>
</dbReference>
<feature type="transmembrane region" description="Helical" evidence="14">
    <location>
        <begin position="743"/>
        <end position="760"/>
    </location>
</feature>
<evidence type="ECO:0000256" key="11">
    <source>
        <dbReference type="PROSITE-ProRule" id="PRU00023"/>
    </source>
</evidence>
<evidence type="ECO:0000313" key="18">
    <source>
        <dbReference type="Proteomes" id="UP000757232"/>
    </source>
</evidence>
<dbReference type="SUPFAM" id="SSF144000">
    <property type="entry name" value="Oxysterol-binding protein-like"/>
    <property type="match status" value="1"/>
</dbReference>
<evidence type="ECO:0000256" key="1">
    <source>
        <dbReference type="ARBA" id="ARBA00004141"/>
    </source>
</evidence>
<comment type="similarity">
    <text evidence="3">Belongs to the major facilitator superfamily. Sugar transporter (TC 2.A.1.1) family.</text>
</comment>
<dbReference type="CDD" id="cd13292">
    <property type="entry name" value="PH_Osh1p_Osh2p_yeast"/>
    <property type="match status" value="1"/>
</dbReference>
<dbReference type="InterPro" id="IPR011993">
    <property type="entry name" value="PH-like_dom_sf"/>
</dbReference>
<evidence type="ECO:0000256" key="9">
    <source>
        <dbReference type="ARBA" id="ARBA00023136"/>
    </source>
</evidence>
<name>A0A9Q5HTG6_SANBA</name>
<dbReference type="InterPro" id="IPR018494">
    <property type="entry name" value="Oxysterol-bd_CS"/>
</dbReference>
<feature type="domain" description="Major facilitator superfamily (MFS) profile" evidence="16">
    <location>
        <begin position="674"/>
        <end position="1104"/>
    </location>
</feature>
<dbReference type="GO" id="GO:0008289">
    <property type="term" value="F:lipid binding"/>
    <property type="evidence" value="ECO:0007669"/>
    <property type="project" value="UniProtKB-KW"/>
</dbReference>
<evidence type="ECO:0008006" key="19">
    <source>
        <dbReference type="Google" id="ProtNLM"/>
    </source>
</evidence>
<dbReference type="Gene3D" id="2.30.29.30">
    <property type="entry name" value="Pleckstrin-homology domain (PH domain)/Phosphotyrosine-binding domain (PTB)"/>
    <property type="match status" value="1"/>
</dbReference>
<feature type="domain" description="PH" evidence="15">
    <location>
        <begin position="1430"/>
        <end position="1529"/>
    </location>
</feature>
<dbReference type="Proteomes" id="UP000757232">
    <property type="component" value="Unassembled WGS sequence"/>
</dbReference>
<dbReference type="Pfam" id="PF12796">
    <property type="entry name" value="Ank_2"/>
    <property type="match status" value="1"/>
</dbReference>
<reference evidence="17" key="1">
    <citation type="submission" date="2016-06" db="EMBL/GenBank/DDBJ databases">
        <title>Draft Genome sequence of the fungus Inonotus baumii.</title>
        <authorList>
            <person name="Zhu H."/>
            <person name="Lin W."/>
        </authorList>
    </citation>
    <scope>NUCLEOTIDE SEQUENCE</scope>
    <source>
        <strain evidence="17">821</strain>
    </source>
</reference>
<dbReference type="SMART" id="SM00233">
    <property type="entry name" value="PH"/>
    <property type="match status" value="1"/>
</dbReference>
<comment type="subcellular location">
    <subcellularLocation>
        <location evidence="1">Membrane</location>
        <topology evidence="1">Multi-pass membrane protein</topology>
    </subcellularLocation>
</comment>
<feature type="transmembrane region" description="Helical" evidence="14">
    <location>
        <begin position="985"/>
        <end position="1007"/>
    </location>
</feature>
<evidence type="ECO:0000256" key="4">
    <source>
        <dbReference type="ARBA" id="ARBA00022448"/>
    </source>
</evidence>
<evidence type="ECO:0000256" key="13">
    <source>
        <dbReference type="SAM" id="MobiDB-lite"/>
    </source>
</evidence>
<evidence type="ECO:0000256" key="2">
    <source>
        <dbReference type="ARBA" id="ARBA00008842"/>
    </source>
</evidence>
<dbReference type="GO" id="GO:0005351">
    <property type="term" value="F:carbohydrate:proton symporter activity"/>
    <property type="evidence" value="ECO:0007669"/>
    <property type="project" value="TreeGrafter"/>
</dbReference>